<reference evidence="1" key="1">
    <citation type="submission" date="2021-04" db="EMBL/GenBank/DDBJ databases">
        <authorList>
            <person name="Tunstrom K."/>
        </authorList>
    </citation>
    <scope>NUCLEOTIDE SEQUENCE</scope>
</reference>
<name>A0A8S3XE18_PARAO</name>
<evidence type="ECO:0000313" key="1">
    <source>
        <dbReference type="EMBL" id="CAG5019939.1"/>
    </source>
</evidence>
<dbReference type="Proteomes" id="UP000691718">
    <property type="component" value="Unassembled WGS sequence"/>
</dbReference>
<sequence length="183" mass="21357">MSDVEQVLRSLLDTIATEHDYKDYKTKLKSFSTGGANFFSKLYRITLSVPGKDDLKLFAKSAIANKKLRTQSQFEIFETEMFFYSELLKQFQEMENQHNVPTEHRLTTAKFYGCDREHLKEIIVLEDLSSQGFDTHDRLKSFDWNYASKSVTELSKLHTLYLSPTTKNTLRSLMHCTRSYAKI</sequence>
<dbReference type="InterPro" id="IPR004119">
    <property type="entry name" value="EcKL"/>
</dbReference>
<dbReference type="OrthoDB" id="191037at2759"/>
<proteinExistence type="predicted"/>
<evidence type="ECO:0000313" key="2">
    <source>
        <dbReference type="Proteomes" id="UP000691718"/>
    </source>
</evidence>
<protein>
    <submittedName>
        <fullName evidence="1">(apollo) hypothetical protein</fullName>
    </submittedName>
</protein>
<comment type="caution">
    <text evidence="1">The sequence shown here is derived from an EMBL/GenBank/DDBJ whole genome shotgun (WGS) entry which is preliminary data.</text>
</comment>
<dbReference type="PANTHER" id="PTHR11012">
    <property type="entry name" value="PROTEIN KINASE-LIKE DOMAIN-CONTAINING"/>
    <property type="match status" value="1"/>
</dbReference>
<dbReference type="AlphaFoldDB" id="A0A8S3XE18"/>
<dbReference type="PANTHER" id="PTHR11012:SF30">
    <property type="entry name" value="PROTEIN KINASE-LIKE DOMAIN-CONTAINING"/>
    <property type="match status" value="1"/>
</dbReference>
<accession>A0A8S3XE18</accession>
<gene>
    <name evidence="1" type="ORF">PAPOLLO_LOCUS17173</name>
</gene>
<dbReference type="Pfam" id="PF02958">
    <property type="entry name" value="EcKL"/>
    <property type="match status" value="1"/>
</dbReference>
<keyword evidence="2" id="KW-1185">Reference proteome</keyword>
<organism evidence="1 2">
    <name type="scientific">Parnassius apollo</name>
    <name type="common">Apollo butterfly</name>
    <name type="synonym">Papilio apollo</name>
    <dbReference type="NCBI Taxonomy" id="110799"/>
    <lineage>
        <taxon>Eukaryota</taxon>
        <taxon>Metazoa</taxon>
        <taxon>Ecdysozoa</taxon>
        <taxon>Arthropoda</taxon>
        <taxon>Hexapoda</taxon>
        <taxon>Insecta</taxon>
        <taxon>Pterygota</taxon>
        <taxon>Neoptera</taxon>
        <taxon>Endopterygota</taxon>
        <taxon>Lepidoptera</taxon>
        <taxon>Glossata</taxon>
        <taxon>Ditrysia</taxon>
        <taxon>Papilionoidea</taxon>
        <taxon>Papilionidae</taxon>
        <taxon>Parnassiinae</taxon>
        <taxon>Parnassini</taxon>
        <taxon>Parnassius</taxon>
        <taxon>Parnassius</taxon>
    </lineage>
</organism>
<dbReference type="EMBL" id="CAJQZP010001133">
    <property type="protein sequence ID" value="CAG5019939.1"/>
    <property type="molecule type" value="Genomic_DNA"/>
</dbReference>